<feature type="transmembrane region" description="Helical" evidence="2">
    <location>
        <begin position="6"/>
        <end position="24"/>
    </location>
</feature>
<dbReference type="InterPro" id="IPR021994">
    <property type="entry name" value="DUF3592"/>
</dbReference>
<comment type="caution">
    <text evidence="4">The sequence shown here is derived from an EMBL/GenBank/DDBJ whole genome shotgun (WGS) entry which is preliminary data.</text>
</comment>
<keyword evidence="5" id="KW-1185">Reference proteome</keyword>
<evidence type="ECO:0000313" key="5">
    <source>
        <dbReference type="Proteomes" id="UP000287447"/>
    </source>
</evidence>
<keyword evidence="2" id="KW-0812">Transmembrane</keyword>
<keyword evidence="2" id="KW-1133">Transmembrane helix</keyword>
<keyword evidence="2" id="KW-0472">Membrane</keyword>
<feature type="compositionally biased region" description="Polar residues" evidence="1">
    <location>
        <begin position="51"/>
        <end position="69"/>
    </location>
</feature>
<protein>
    <submittedName>
        <fullName evidence="4">DUF3592 domain-containing protein</fullName>
    </submittedName>
</protein>
<dbReference type="RefSeq" id="WP_127764120.1">
    <property type="nucleotide sequence ID" value="NZ_SADE01000001.1"/>
</dbReference>
<evidence type="ECO:0000256" key="1">
    <source>
        <dbReference type="SAM" id="MobiDB-lite"/>
    </source>
</evidence>
<evidence type="ECO:0000313" key="4">
    <source>
        <dbReference type="EMBL" id="RVU38748.1"/>
    </source>
</evidence>
<feature type="region of interest" description="Disordered" evidence="1">
    <location>
        <begin position="49"/>
        <end position="69"/>
    </location>
</feature>
<sequence length="154" mass="17205">MNGVFLGFGIIFTALTALFVFLYYHNFVNSDNLNARGVTTEAEILRKYEETSTGSSSMATTDNPSDRSGPTSYMVEYEYMTETGQLITESENVGKEYQDYLEVGAHYTVVYDPQAPEISTLVGVDGYHRGVKRLTIILAVFAVLSVTSWTAYFR</sequence>
<name>A0A3S2VPQ7_9PROT</name>
<dbReference type="Pfam" id="PF12158">
    <property type="entry name" value="DUF3592"/>
    <property type="match status" value="1"/>
</dbReference>
<evidence type="ECO:0000256" key="2">
    <source>
        <dbReference type="SAM" id="Phobius"/>
    </source>
</evidence>
<accession>A0A3S2VPQ7</accession>
<evidence type="ECO:0000259" key="3">
    <source>
        <dbReference type="Pfam" id="PF12158"/>
    </source>
</evidence>
<gene>
    <name evidence="4" type="ORF">EOI86_05615</name>
</gene>
<dbReference type="EMBL" id="SADE01000001">
    <property type="protein sequence ID" value="RVU38748.1"/>
    <property type="molecule type" value="Genomic_DNA"/>
</dbReference>
<proteinExistence type="predicted"/>
<reference evidence="5" key="1">
    <citation type="submission" date="2019-01" db="EMBL/GenBank/DDBJ databases">
        <title>Gri0909 isolated from a small marine red alga.</title>
        <authorList>
            <person name="Kim J."/>
            <person name="Jeong S.E."/>
            <person name="Jeon C.O."/>
        </authorList>
    </citation>
    <scope>NUCLEOTIDE SEQUENCE [LARGE SCALE GENOMIC DNA]</scope>
    <source>
        <strain evidence="5">Gri0909</strain>
    </source>
</reference>
<dbReference type="Proteomes" id="UP000287447">
    <property type="component" value="Unassembled WGS sequence"/>
</dbReference>
<feature type="domain" description="DUF3592" evidence="3">
    <location>
        <begin position="61"/>
        <end position="122"/>
    </location>
</feature>
<feature type="transmembrane region" description="Helical" evidence="2">
    <location>
        <begin position="134"/>
        <end position="152"/>
    </location>
</feature>
<organism evidence="4 5">
    <name type="scientific">Hwanghaeella grinnelliae</name>
    <dbReference type="NCBI Taxonomy" id="2500179"/>
    <lineage>
        <taxon>Bacteria</taxon>
        <taxon>Pseudomonadati</taxon>
        <taxon>Pseudomonadota</taxon>
        <taxon>Alphaproteobacteria</taxon>
        <taxon>Rhodospirillales</taxon>
        <taxon>Rhodospirillaceae</taxon>
        <taxon>Hwanghaeella</taxon>
    </lineage>
</organism>
<dbReference type="AlphaFoldDB" id="A0A3S2VPQ7"/>